<dbReference type="PANTHER" id="PTHR42743:SF22">
    <property type="entry name" value="D-AMINO-ACID TRANSAMINASE, CHLOROPLASTIC"/>
    <property type="match status" value="1"/>
</dbReference>
<dbReference type="InterPro" id="IPR001544">
    <property type="entry name" value="Aminotrans_IV"/>
</dbReference>
<organism evidence="4 5">
    <name type="scientific">Blepharisma stoltei</name>
    <dbReference type="NCBI Taxonomy" id="1481888"/>
    <lineage>
        <taxon>Eukaryota</taxon>
        <taxon>Sar</taxon>
        <taxon>Alveolata</taxon>
        <taxon>Ciliophora</taxon>
        <taxon>Postciliodesmatophora</taxon>
        <taxon>Heterotrichea</taxon>
        <taxon>Heterotrichida</taxon>
        <taxon>Blepharismidae</taxon>
        <taxon>Blepharisma</taxon>
    </lineage>
</organism>
<dbReference type="EMBL" id="CAJZBQ010000056">
    <property type="protein sequence ID" value="CAG9333038.1"/>
    <property type="molecule type" value="Genomic_DNA"/>
</dbReference>
<dbReference type="AlphaFoldDB" id="A0AAU9K554"/>
<reference evidence="4" key="1">
    <citation type="submission" date="2021-09" db="EMBL/GenBank/DDBJ databases">
        <authorList>
            <consortium name="AG Swart"/>
            <person name="Singh M."/>
            <person name="Singh A."/>
            <person name="Seah K."/>
            <person name="Emmerich C."/>
        </authorList>
    </citation>
    <scope>NUCLEOTIDE SEQUENCE</scope>
    <source>
        <strain evidence="4">ATCC30299</strain>
    </source>
</reference>
<dbReference type="GO" id="GO:0046394">
    <property type="term" value="P:carboxylic acid biosynthetic process"/>
    <property type="evidence" value="ECO:0007669"/>
    <property type="project" value="UniProtKB-ARBA"/>
</dbReference>
<dbReference type="GO" id="GO:0003824">
    <property type="term" value="F:catalytic activity"/>
    <property type="evidence" value="ECO:0007669"/>
    <property type="project" value="InterPro"/>
</dbReference>
<dbReference type="Gene3D" id="3.20.10.10">
    <property type="entry name" value="D-amino Acid Aminotransferase, subunit A, domain 2"/>
    <property type="match status" value="1"/>
</dbReference>
<dbReference type="Proteomes" id="UP001162131">
    <property type="component" value="Unassembled WGS sequence"/>
</dbReference>
<keyword evidence="5" id="KW-1185">Reference proteome</keyword>
<dbReference type="Pfam" id="PF01063">
    <property type="entry name" value="Aminotran_4"/>
    <property type="match status" value="1"/>
</dbReference>
<evidence type="ECO:0000256" key="2">
    <source>
        <dbReference type="ARBA" id="ARBA00009320"/>
    </source>
</evidence>
<dbReference type="Gene3D" id="3.30.470.10">
    <property type="match status" value="1"/>
</dbReference>
<dbReference type="FunFam" id="3.20.10.10:FF:000002">
    <property type="entry name" value="D-alanine aminotransferase"/>
    <property type="match status" value="1"/>
</dbReference>
<dbReference type="PANTHER" id="PTHR42743">
    <property type="entry name" value="AMINO-ACID AMINOTRANSFERASE"/>
    <property type="match status" value="1"/>
</dbReference>
<sequence>MNRVPLLSTRKLVLEALDRSSVTRFPIKAMYNSLLGGIINDHALMSIPIDDHMAHRGHSVFDTLSVINGRAFILQSHLDRLLKSASQARIELPFERQKIAEILKQLAASTGLQCCKIRYWLSTGPGSIEVFPLPGMSAFYAIAFEGDARAGNTDIQKEFTSSVPLKPKLLATMKSTNYLLNALCAMESQDQGGHFGIMVNEAGFIAEGPVANLSFILPGRRFVTPPYDDILRGTTSLCVVNNAKELLNKGILASVEQRNIHIDEAKTCEEMFYSSGDTIHPVLEWDGKKIGSGVRGPISQLFIDAHLRNFENPALCEEIPYNLYKNDL</sequence>
<evidence type="ECO:0000313" key="5">
    <source>
        <dbReference type="Proteomes" id="UP001162131"/>
    </source>
</evidence>
<dbReference type="CDD" id="cd00449">
    <property type="entry name" value="PLPDE_IV"/>
    <property type="match status" value="1"/>
</dbReference>
<comment type="caution">
    <text evidence="4">The sequence shown here is derived from an EMBL/GenBank/DDBJ whole genome shotgun (WGS) entry which is preliminary data.</text>
</comment>
<comment type="cofactor">
    <cofactor evidence="1">
        <name>pyridoxal 5'-phosphate</name>
        <dbReference type="ChEBI" id="CHEBI:597326"/>
    </cofactor>
</comment>
<accession>A0AAU9K554</accession>
<name>A0AAU9K554_9CILI</name>
<dbReference type="InterPro" id="IPR050571">
    <property type="entry name" value="Class-IV_PLP-Dep_Aminotrnsfr"/>
</dbReference>
<evidence type="ECO:0000256" key="3">
    <source>
        <dbReference type="ARBA" id="ARBA00022898"/>
    </source>
</evidence>
<evidence type="ECO:0000313" key="4">
    <source>
        <dbReference type="EMBL" id="CAG9333038.1"/>
    </source>
</evidence>
<dbReference type="GO" id="GO:0008652">
    <property type="term" value="P:amino acid biosynthetic process"/>
    <property type="evidence" value="ECO:0007669"/>
    <property type="project" value="UniProtKB-ARBA"/>
</dbReference>
<dbReference type="InterPro" id="IPR043132">
    <property type="entry name" value="BCAT-like_C"/>
</dbReference>
<dbReference type="SUPFAM" id="SSF56752">
    <property type="entry name" value="D-aminoacid aminotransferase-like PLP-dependent enzymes"/>
    <property type="match status" value="1"/>
</dbReference>
<dbReference type="InterPro" id="IPR043131">
    <property type="entry name" value="BCAT-like_N"/>
</dbReference>
<dbReference type="InterPro" id="IPR036038">
    <property type="entry name" value="Aminotransferase-like"/>
</dbReference>
<evidence type="ECO:0000256" key="1">
    <source>
        <dbReference type="ARBA" id="ARBA00001933"/>
    </source>
</evidence>
<comment type="similarity">
    <text evidence="2">Belongs to the class-IV pyridoxal-phosphate-dependent aminotransferase family.</text>
</comment>
<protein>
    <submittedName>
        <fullName evidence="4">Uncharacterized protein</fullName>
    </submittedName>
</protein>
<gene>
    <name evidence="4" type="ORF">BSTOLATCC_MIC57859</name>
</gene>
<keyword evidence="3" id="KW-0663">Pyridoxal phosphate</keyword>
<proteinExistence type="inferred from homology"/>